<evidence type="ECO:0000259" key="1">
    <source>
        <dbReference type="Pfam" id="PF04738"/>
    </source>
</evidence>
<accession>A0A326RLI0</accession>
<gene>
    <name evidence="3" type="ORF">CLV31_12040</name>
</gene>
<dbReference type="Pfam" id="PF14028">
    <property type="entry name" value="Lant_dehydr_C"/>
    <property type="match status" value="1"/>
</dbReference>
<evidence type="ECO:0000313" key="4">
    <source>
        <dbReference type="Proteomes" id="UP000248917"/>
    </source>
</evidence>
<keyword evidence="4" id="KW-1185">Reference proteome</keyword>
<dbReference type="AlphaFoldDB" id="A0A326RLI0"/>
<dbReference type="Proteomes" id="UP000248917">
    <property type="component" value="Unassembled WGS sequence"/>
</dbReference>
<dbReference type="InterPro" id="IPR006827">
    <property type="entry name" value="Lant_deHydtase_N"/>
</dbReference>
<feature type="domain" description="Lantibiotic dehydratase N-terminal" evidence="1">
    <location>
        <begin position="28"/>
        <end position="87"/>
    </location>
</feature>
<dbReference type="InterPro" id="IPR023809">
    <property type="entry name" value="Thiopep_bacteriocin_synth_dom"/>
</dbReference>
<name>A0A326RLI0_9BACT</name>
<feature type="domain" description="Thiopeptide-type bacteriocin biosynthesis" evidence="2">
    <location>
        <begin position="632"/>
        <end position="832"/>
    </location>
</feature>
<dbReference type="Pfam" id="PF04738">
    <property type="entry name" value="Lant_dehydr_N"/>
    <property type="match status" value="2"/>
</dbReference>
<dbReference type="EMBL" id="QKTX01000020">
    <property type="protein sequence ID" value="PZV77572.1"/>
    <property type="molecule type" value="Genomic_DNA"/>
</dbReference>
<reference evidence="3 4" key="1">
    <citation type="submission" date="2018-06" db="EMBL/GenBank/DDBJ databases">
        <title>Genomic Encyclopedia of Archaeal and Bacterial Type Strains, Phase II (KMG-II): from individual species to whole genera.</title>
        <authorList>
            <person name="Goeker M."/>
        </authorList>
    </citation>
    <scope>NUCLEOTIDE SEQUENCE [LARGE SCALE GENOMIC DNA]</scope>
    <source>
        <strain evidence="3 4">T4</strain>
    </source>
</reference>
<comment type="caution">
    <text evidence="3">The sequence shown here is derived from an EMBL/GenBank/DDBJ whole genome shotgun (WGS) entry which is preliminary data.</text>
</comment>
<dbReference type="RefSeq" id="WP_146250937.1">
    <property type="nucleotide sequence ID" value="NZ_QKTX01000020.1"/>
</dbReference>
<evidence type="ECO:0000259" key="2">
    <source>
        <dbReference type="Pfam" id="PF14028"/>
    </source>
</evidence>
<protein>
    <submittedName>
        <fullName evidence="3">Lantibiotic biosynthesis dehydratase-like protein</fullName>
    </submittedName>
</protein>
<proteinExistence type="predicted"/>
<sequence length="872" mass="102963">MNLIYRIPLFDFEINDLDQLEQNWSKILAAIEVSSPDLFNSIAFRSYASLPEPLQLKVRKYLIRGRFRPTPFGKLAGMGLASWSKTTQGPPSLNPHFHQSKPLNSHNLNGKLAEQVFIPMPGLTLRFGYHQALTYDRRLSKWCQSKIEKNDFLDKFLSIAYHNIAVDCQGKKPEFKKPNLDEEKLEELLSTGFFYPSHQYTSSVAQSINAEVPDQMHISYQVKEVLDEFIAESGGLFVESKNSYTKDFIKWFVDRYDDRQICLYALLSDSDFLEKQMIFGKTPPPPKATIPNHLPDSLDLKKLVPKARLPRGIHDLQLVFRIGKDGNPIIENMVCNRPFAYLGRFNQYSYFQDYGKTLKESIYASKDLIFAQLDLFESPKVQAICEGAELFDWKISPLPKVSEKQIGLDDIWLGAEGDRIYLLHHQCKKEIIPVVLHPLHGDQITHPLMKLLWQIALQDHYKFLAYTPNGKNLGTGLELKWGDLIIQPKSWKLARSSFKTKDSFLFHLEQTEIPGRFLAGIEDRELLLEKEIPTDQEILWQELNRSGELTLNEAPWIESDLISNSSRVPLFPQFIYRHTQKIDHLPIQTPFNPIYFSDPNWIYLILKTPYSDLLETLEYIRDYFHIEGFKYKAKWYYLVYQKSTEHEIRLRIYTPKKTSKFLLSLTCHLDLEEITWTKAHYFPETEKYGFEDYAKSEKLFCLESEFLFRFHPDYNINLLIPQQQKLNFLTGLWIWIIYSLDKAEIFFEYFKWLCKEQKNQLTSEFKFRFSYLNNYSSFGFEDRKYLEILRSHPFIWNSYSKTFLMNHMHMMVNRFFPLDARVHELELWYRIYRELGKRRYGSSRSGILENEDWLIQMIQPNPQITRHIQSVI</sequence>
<evidence type="ECO:0000313" key="3">
    <source>
        <dbReference type="EMBL" id="PZV77572.1"/>
    </source>
</evidence>
<dbReference type="OrthoDB" id="1273722at2"/>
<feature type="domain" description="Lantibiotic dehydratase N-terminal" evidence="1">
    <location>
        <begin position="341"/>
        <end position="539"/>
    </location>
</feature>
<organism evidence="3 4">
    <name type="scientific">Algoriphagus aquaeductus</name>
    <dbReference type="NCBI Taxonomy" id="475299"/>
    <lineage>
        <taxon>Bacteria</taxon>
        <taxon>Pseudomonadati</taxon>
        <taxon>Bacteroidota</taxon>
        <taxon>Cytophagia</taxon>
        <taxon>Cytophagales</taxon>
        <taxon>Cyclobacteriaceae</taxon>
        <taxon>Algoriphagus</taxon>
    </lineage>
</organism>